<dbReference type="InterPro" id="IPR028146">
    <property type="entry name" value="PRKCSH_N"/>
</dbReference>
<sequence length="556" mass="63653">MMKISEFYIYVCIVFLCWKLQVNSGQNNRPRGVSLSNGPFYSDSEKFTCLDGSLTIPKSKVNDDYCDCKDGTDEPGTAACPSGMFHCNNRGYKPMYIPSSRVNDGICDCCDTSDEYDSPTRSLCVNTCKELGKAHLAAKNQEALIQNEGFEIRKGYIKQGQETKTERQQSLGKLKEEIEQIELVKDEKEALKEEAERPEKEAKEKHKAAWEAEKARRQEEQDRKDAAVAFVELDQNQDGKVNFEEIQLHTELDPDEKNEFTPEEAMGLLGSKPEVLQNEFVEEVWKNIKEKYESHKEEPTDIPPVEVPGDVPIAEPPAPEEEDLDDEDAAFDDDYDDYDDEEDFDENYDDDEDDDGDEAVRRYKEMKEKREQKKKQEAADEDMPEYDEYTKNLIKIADEARDAYNEVDSRMKEIEKSISSLEKQLDVDLGEDQEFQPLQGECFEYTDREYTYKLCVFDKASQRPKSGGSETSLGKWGQWSGPGDNKYSEMKYTGGLKCWNGPDRSCVVKLTCGKENQLTAATEPERCVYEFKMTTPALCNKKIDLNSGNIDVHEEL</sequence>
<dbReference type="Gene3D" id="2.70.130.10">
    <property type="entry name" value="Mannose-6-phosphate receptor binding domain"/>
    <property type="match status" value="1"/>
</dbReference>
<evidence type="ECO:0000256" key="4">
    <source>
        <dbReference type="ARBA" id="ARBA00023157"/>
    </source>
</evidence>
<dbReference type="PANTHER" id="PTHR12630">
    <property type="entry name" value="N-LINKED OLIGOSACCHARIDE PROCESSING"/>
    <property type="match status" value="1"/>
</dbReference>
<dbReference type="GO" id="GO:0005509">
    <property type="term" value="F:calcium ion binding"/>
    <property type="evidence" value="ECO:0007669"/>
    <property type="project" value="InterPro"/>
</dbReference>
<dbReference type="InterPro" id="IPR002172">
    <property type="entry name" value="LDrepeatLR_classA_rpt"/>
</dbReference>
<dbReference type="EMBL" id="JAIZAY010000006">
    <property type="protein sequence ID" value="KAJ8040598.1"/>
    <property type="molecule type" value="Genomic_DNA"/>
</dbReference>
<evidence type="ECO:0000256" key="3">
    <source>
        <dbReference type="ARBA" id="ARBA00022824"/>
    </source>
</evidence>
<feature type="signal peptide" evidence="6">
    <location>
        <begin position="1"/>
        <end position="25"/>
    </location>
</feature>
<accession>A0A9Q1C9D2</accession>
<dbReference type="Pfam" id="PF12999">
    <property type="entry name" value="PRKCSH-like"/>
    <property type="match status" value="1"/>
</dbReference>
<dbReference type="InterPro" id="IPR018247">
    <property type="entry name" value="EF_Hand_1_Ca_BS"/>
</dbReference>
<dbReference type="PANTHER" id="PTHR12630:SF1">
    <property type="entry name" value="GLUCOSIDASE 2 SUBUNIT BETA"/>
    <property type="match status" value="1"/>
</dbReference>
<comment type="caution">
    <text evidence="9">The sequence shown here is derived from an EMBL/GenBank/DDBJ whole genome shotgun (WGS) entry which is preliminary data.</text>
</comment>
<evidence type="ECO:0000313" key="10">
    <source>
        <dbReference type="Proteomes" id="UP001152320"/>
    </source>
</evidence>
<dbReference type="SUPFAM" id="SSF50911">
    <property type="entry name" value="Mannose 6-phosphate receptor domain"/>
    <property type="match status" value="1"/>
</dbReference>
<dbReference type="Gene3D" id="4.10.400.10">
    <property type="entry name" value="Low-density Lipoprotein Receptor"/>
    <property type="match status" value="2"/>
</dbReference>
<feature type="chain" id="PRO_5040341864" description="Glucosidase 2 subunit beta" evidence="6">
    <location>
        <begin position="26"/>
        <end position="556"/>
    </location>
</feature>
<keyword evidence="10" id="KW-1185">Reference proteome</keyword>
<dbReference type="InterPro" id="IPR036607">
    <property type="entry name" value="PRKCSH"/>
</dbReference>
<protein>
    <recommendedName>
        <fullName evidence="1">Glucosidase 2 subunit beta</fullName>
    </recommendedName>
</protein>
<evidence type="ECO:0000313" key="9">
    <source>
        <dbReference type="EMBL" id="KAJ8040598.1"/>
    </source>
</evidence>
<feature type="domain" description="EF-hand" evidence="7">
    <location>
        <begin position="221"/>
        <end position="256"/>
    </location>
</feature>
<evidence type="ECO:0000259" key="7">
    <source>
        <dbReference type="PROSITE" id="PS50222"/>
    </source>
</evidence>
<keyword evidence="3" id="KW-0256">Endoplasmic reticulum</keyword>
<dbReference type="PROSITE" id="PS51914">
    <property type="entry name" value="MRH"/>
    <property type="match status" value="1"/>
</dbReference>
<dbReference type="CDD" id="cd00112">
    <property type="entry name" value="LDLa"/>
    <property type="match status" value="1"/>
</dbReference>
<dbReference type="InterPro" id="IPR044865">
    <property type="entry name" value="MRH_dom"/>
</dbReference>
<dbReference type="Pfam" id="PF13015">
    <property type="entry name" value="PRKCSH_1"/>
    <property type="match status" value="1"/>
</dbReference>
<dbReference type="GO" id="GO:0006491">
    <property type="term" value="P:N-glycan processing"/>
    <property type="evidence" value="ECO:0007669"/>
    <property type="project" value="TreeGrafter"/>
</dbReference>
<dbReference type="GO" id="GO:0017177">
    <property type="term" value="C:glucosidase II complex"/>
    <property type="evidence" value="ECO:0007669"/>
    <property type="project" value="TreeGrafter"/>
</dbReference>
<dbReference type="InterPro" id="IPR009011">
    <property type="entry name" value="Man6P_isomerase_rcpt-bd_dom_sf"/>
</dbReference>
<gene>
    <name evidence="9" type="ORF">HOLleu_14937</name>
</gene>
<evidence type="ECO:0000256" key="5">
    <source>
        <dbReference type="SAM" id="MobiDB-lite"/>
    </source>
</evidence>
<dbReference type="InterPro" id="IPR039794">
    <property type="entry name" value="Gtb1-like"/>
</dbReference>
<feature type="region of interest" description="Disordered" evidence="5">
    <location>
        <begin position="190"/>
        <end position="223"/>
    </location>
</feature>
<evidence type="ECO:0000256" key="1">
    <source>
        <dbReference type="ARBA" id="ARBA00022387"/>
    </source>
</evidence>
<evidence type="ECO:0000259" key="8">
    <source>
        <dbReference type="PROSITE" id="PS51914"/>
    </source>
</evidence>
<feature type="compositionally biased region" description="Acidic residues" evidence="5">
    <location>
        <begin position="318"/>
        <end position="357"/>
    </location>
</feature>
<proteinExistence type="predicted"/>
<reference evidence="9" key="1">
    <citation type="submission" date="2021-10" db="EMBL/GenBank/DDBJ databases">
        <title>Tropical sea cucumber genome reveals ecological adaptation and Cuvierian tubules defense mechanism.</title>
        <authorList>
            <person name="Chen T."/>
        </authorList>
    </citation>
    <scope>NUCLEOTIDE SEQUENCE</scope>
    <source>
        <strain evidence="9">Nanhai2018</strain>
        <tissue evidence="9">Muscle</tissue>
    </source>
</reference>
<feature type="domain" description="MRH" evidence="8">
    <location>
        <begin position="440"/>
        <end position="541"/>
    </location>
</feature>
<name>A0A9Q1C9D2_HOLLE</name>
<keyword evidence="2 6" id="KW-0732">Signal</keyword>
<dbReference type="SUPFAM" id="SSF57424">
    <property type="entry name" value="LDL receptor-like module"/>
    <property type="match status" value="1"/>
</dbReference>
<evidence type="ECO:0000256" key="6">
    <source>
        <dbReference type="SAM" id="SignalP"/>
    </source>
</evidence>
<dbReference type="InterPro" id="IPR002048">
    <property type="entry name" value="EF_hand_dom"/>
</dbReference>
<evidence type="ECO:0000256" key="2">
    <source>
        <dbReference type="ARBA" id="ARBA00022729"/>
    </source>
</evidence>
<dbReference type="AlphaFoldDB" id="A0A9Q1C9D2"/>
<dbReference type="Proteomes" id="UP001152320">
    <property type="component" value="Chromosome 6"/>
</dbReference>
<dbReference type="PROSITE" id="PS50222">
    <property type="entry name" value="EF_HAND_2"/>
    <property type="match status" value="1"/>
</dbReference>
<feature type="region of interest" description="Disordered" evidence="5">
    <location>
        <begin position="292"/>
        <end position="386"/>
    </location>
</feature>
<organism evidence="9 10">
    <name type="scientific">Holothuria leucospilota</name>
    <name type="common">Black long sea cucumber</name>
    <name type="synonym">Mertensiothuria leucospilota</name>
    <dbReference type="NCBI Taxonomy" id="206669"/>
    <lineage>
        <taxon>Eukaryota</taxon>
        <taxon>Metazoa</taxon>
        <taxon>Echinodermata</taxon>
        <taxon>Eleutherozoa</taxon>
        <taxon>Echinozoa</taxon>
        <taxon>Holothuroidea</taxon>
        <taxon>Aspidochirotacea</taxon>
        <taxon>Aspidochirotida</taxon>
        <taxon>Holothuriidae</taxon>
        <taxon>Holothuria</taxon>
    </lineage>
</organism>
<dbReference type="InterPro" id="IPR036055">
    <property type="entry name" value="LDL_receptor-like_sf"/>
</dbReference>
<dbReference type="OrthoDB" id="28322at2759"/>
<feature type="compositionally biased region" description="Basic and acidic residues" evidence="5">
    <location>
        <begin position="358"/>
        <end position="378"/>
    </location>
</feature>
<keyword evidence="4" id="KW-1015">Disulfide bond</keyword>
<dbReference type="PROSITE" id="PS00018">
    <property type="entry name" value="EF_HAND_1"/>
    <property type="match status" value="1"/>
</dbReference>